<feature type="region of interest" description="Disordered" evidence="1">
    <location>
        <begin position="185"/>
        <end position="204"/>
    </location>
</feature>
<organism evidence="2 3">
    <name type="scientific">Ralstonia condita</name>
    <dbReference type="NCBI Taxonomy" id="3058600"/>
    <lineage>
        <taxon>Bacteria</taxon>
        <taxon>Pseudomonadati</taxon>
        <taxon>Pseudomonadota</taxon>
        <taxon>Betaproteobacteria</taxon>
        <taxon>Burkholderiales</taxon>
        <taxon>Burkholderiaceae</taxon>
        <taxon>Ralstonia</taxon>
    </lineage>
</organism>
<keyword evidence="3" id="KW-1185">Reference proteome</keyword>
<comment type="caution">
    <text evidence="2">The sequence shown here is derived from an EMBL/GenBank/DDBJ whole genome shotgun (WGS) entry which is preliminary data.</text>
</comment>
<accession>A0ABN9J394</accession>
<dbReference type="EMBL" id="CATYWO010000005">
    <property type="protein sequence ID" value="CAJ0796308.1"/>
    <property type="molecule type" value="Genomic_DNA"/>
</dbReference>
<protein>
    <submittedName>
        <fullName evidence="2">Uncharacterized protein</fullName>
    </submittedName>
</protein>
<reference evidence="2 3" key="1">
    <citation type="submission" date="2023-07" db="EMBL/GenBank/DDBJ databases">
        <authorList>
            <person name="Peeters C."/>
        </authorList>
    </citation>
    <scope>NUCLEOTIDE SEQUENCE [LARGE SCALE GENOMIC DNA]</scope>
    <source>
        <strain evidence="2 3">LMG 7141</strain>
    </source>
</reference>
<sequence length="204" mass="22509">MAPKKRRPDARHRPSPRKGRRAVRRDAVVPCRYLRWHRLRSDTCKGYANVEQRVSAIRIQNATRRAFFSVFRARSSACVAFCSANGAQSSAREAFCSVVEAQSSARETFSSAVEARSSAREAFCSAIEARSSACEAFSSAVEVQNSTCEAFSSVIEVRNAACEVRNTARDWCVSSAGVVRRTKAGRWPGRSTGHHIDHPLGGFH</sequence>
<evidence type="ECO:0000256" key="1">
    <source>
        <dbReference type="SAM" id="MobiDB-lite"/>
    </source>
</evidence>
<proteinExistence type="predicted"/>
<feature type="region of interest" description="Disordered" evidence="1">
    <location>
        <begin position="1"/>
        <end position="23"/>
    </location>
</feature>
<gene>
    <name evidence="2" type="ORF">LMG7141_03218</name>
</gene>
<evidence type="ECO:0000313" key="2">
    <source>
        <dbReference type="EMBL" id="CAJ0796308.1"/>
    </source>
</evidence>
<evidence type="ECO:0000313" key="3">
    <source>
        <dbReference type="Proteomes" id="UP001189616"/>
    </source>
</evidence>
<dbReference type="Proteomes" id="UP001189616">
    <property type="component" value="Unassembled WGS sequence"/>
</dbReference>
<name>A0ABN9J394_9RALS</name>